<feature type="coiled-coil region" evidence="1">
    <location>
        <begin position="121"/>
        <end position="148"/>
    </location>
</feature>
<gene>
    <name evidence="2" type="ORF">DXB99_03420</name>
</gene>
<dbReference type="EMBL" id="QSTP01000001">
    <property type="protein sequence ID" value="RGM75591.1"/>
    <property type="molecule type" value="Genomic_DNA"/>
</dbReference>
<evidence type="ECO:0000313" key="3">
    <source>
        <dbReference type="Proteomes" id="UP000260758"/>
    </source>
</evidence>
<dbReference type="Proteomes" id="UP000260758">
    <property type="component" value="Unassembled WGS sequence"/>
</dbReference>
<protein>
    <submittedName>
        <fullName evidence="2">Uncharacterized protein</fullName>
    </submittedName>
</protein>
<name>A0A3E4YM83_9FIRM</name>
<comment type="caution">
    <text evidence="2">The sequence shown here is derived from an EMBL/GenBank/DDBJ whole genome shotgun (WGS) entry which is preliminary data.</text>
</comment>
<sequence>MITEEEYRQYDKEIDEYIDKCVKDSMQNINAIYFRNTEKWQNDLRIKSLKCSIYILTKHVREDYYYLTHPDEAVRKKLHIEKAEKLYNETWEKLKELKFLSKIFYSSPHMRKQYIDDDITYEDIQKEIDKAEERLESLEERINAVYDDNKIEKVMEMYERHYINNMQKLSSCQKELNEIENQQHL</sequence>
<proteinExistence type="predicted"/>
<evidence type="ECO:0000256" key="1">
    <source>
        <dbReference type="SAM" id="Coils"/>
    </source>
</evidence>
<dbReference type="AlphaFoldDB" id="A0A3E4YM83"/>
<organism evidence="2 3">
    <name type="scientific">Agathobacter rectalis</name>
    <dbReference type="NCBI Taxonomy" id="39491"/>
    <lineage>
        <taxon>Bacteria</taxon>
        <taxon>Bacillati</taxon>
        <taxon>Bacillota</taxon>
        <taxon>Clostridia</taxon>
        <taxon>Lachnospirales</taxon>
        <taxon>Lachnospiraceae</taxon>
        <taxon>Agathobacter</taxon>
    </lineage>
</organism>
<reference evidence="2 3" key="1">
    <citation type="submission" date="2018-08" db="EMBL/GenBank/DDBJ databases">
        <title>A genome reference for cultivated species of the human gut microbiota.</title>
        <authorList>
            <person name="Zou Y."/>
            <person name="Xue W."/>
            <person name="Luo G."/>
        </authorList>
    </citation>
    <scope>NUCLEOTIDE SEQUENCE [LARGE SCALE GENOMIC DNA]</scope>
    <source>
        <strain evidence="2 3">OM07-13</strain>
    </source>
</reference>
<keyword evidence="1" id="KW-0175">Coiled coil</keyword>
<accession>A0A3E4YM83</accession>
<evidence type="ECO:0000313" key="2">
    <source>
        <dbReference type="EMBL" id="RGM75591.1"/>
    </source>
</evidence>
<dbReference type="RefSeq" id="WP_117718347.1">
    <property type="nucleotide sequence ID" value="NZ_QSTP01000001.1"/>
</dbReference>